<evidence type="ECO:0000256" key="1">
    <source>
        <dbReference type="ARBA" id="ARBA00022801"/>
    </source>
</evidence>
<dbReference type="EMBL" id="JH725198">
    <property type="protein sequence ID" value="EJP61782.1"/>
    <property type="molecule type" value="Genomic_DNA"/>
</dbReference>
<evidence type="ECO:0000313" key="5">
    <source>
        <dbReference type="Proteomes" id="UP000002762"/>
    </source>
</evidence>
<dbReference type="InterPro" id="IPR006680">
    <property type="entry name" value="Amidohydro-rel"/>
</dbReference>
<dbReference type="SUPFAM" id="SSF51338">
    <property type="entry name" value="Composite domain of metallo-dependent hydrolases"/>
    <property type="match status" value="1"/>
</dbReference>
<dbReference type="SUPFAM" id="SSF51556">
    <property type="entry name" value="Metallo-dependent hydrolases"/>
    <property type="match status" value="1"/>
</dbReference>
<accession>J4UG93</accession>
<dbReference type="PANTHER" id="PTHR11113:SF14">
    <property type="entry name" value="N-ACETYLGLUCOSAMINE-6-PHOSPHATE DEACETYLASE"/>
    <property type="match status" value="1"/>
</dbReference>
<dbReference type="Pfam" id="PF01979">
    <property type="entry name" value="Amidohydro_1"/>
    <property type="match status" value="1"/>
</dbReference>
<proteinExistence type="predicted"/>
<dbReference type="HOGENOM" id="CLU_006273_0_0_1"/>
<organism evidence="4 5">
    <name type="scientific">Beauveria bassiana (strain ARSEF 2860)</name>
    <name type="common">White muscardine disease fungus</name>
    <name type="synonym">Tritirachium shiotae</name>
    <dbReference type="NCBI Taxonomy" id="655819"/>
    <lineage>
        <taxon>Eukaryota</taxon>
        <taxon>Fungi</taxon>
        <taxon>Dikarya</taxon>
        <taxon>Ascomycota</taxon>
        <taxon>Pezizomycotina</taxon>
        <taxon>Sordariomycetes</taxon>
        <taxon>Hypocreomycetidae</taxon>
        <taxon>Hypocreales</taxon>
        <taxon>Cordycipitaceae</taxon>
        <taxon>Beauveria</taxon>
    </lineage>
</organism>
<dbReference type="InParanoid" id="J4UG93"/>
<dbReference type="InterPro" id="IPR032466">
    <property type="entry name" value="Metal_Hydrolase"/>
</dbReference>
<sequence>MDEKSGLPPYVATPDGYAPLPASGSTRRLGSSRVRRSRALKFVAVACLVLIVLSQWKQSWYSERAAPRLSAAQLRADLATCQKLHTQPQDPIGLGRKRNARYVDGGKPTLIKNTTIWIGEPVHGTTEADARAGKGWEWVSGDVYLEYGLIQRVEHAIATSSLASDTLVIEGRGRLLTSGIIDMHSHAGVGPLPGLDGDEDTNEMSDDITPWARSIDSLHPDDVQIQVIKSGGVTTSLILPGSGNNIGGEAYVVKHAVGKADGRAETSAADMLADPERNWRYMKMACGENAKRVHGGIDKSPYSRMGESYRFRRAFETARKLVTKQDDWCRKAEAVGAENMDEYLPQDLEWESLAAVLRGHVHINTHCYKIADLEAMVDHSNEFQFPIRAFHHAHQTYLVPEVRLPRKALDSYSDANSSQILKRTWGGRAPASALFADNMFYKAEAYVGSEHAGKYLYDEGLTPVYVSDNPVLNAQHVLFEAAKGYHWGLPYHAALASVTSAPADLLGLGQRLGKVKPGFDADLALWDSDPLSIGAAPVQVWIDGVAQFADPVELVKDRRGPIQPDTSLADLPPEEPVVVESALFTGITKVLLDIPEHAAAIAEAEAAGTPLSIAVSRGKISCVGTCTAPASDTKTVALKNGHLHKAFTAYGSLGLVEISSEDSTNNGRSKAFTRAVDGLQFGGKVLGVAGKYGVTRAVSPPLSDSGPLGVSAAFITTATTSVEDGAVFADDVAVHYTLDSGIKSAGASYSEAFGDLRRKLLKAAASASSSSSSKDNDTNAYEDAYLRRVVLGELVLALKISSADGIAAALRVKADVDAAAPAPLRLAIIGGAESYLVAEQLAAAKVGVILTPLQQLGTSWDTRRALVGAPLHNGTVVDRLVAAGVVVAAGLDEEWRVRDMAFEAGTAWRNSDGKISRREALDIVSTNVYKVLGVEEPKEHSGAHWVVSEGDPMDIGARVKAVGAGRGQVSVF</sequence>
<protein>
    <submittedName>
        <fullName evidence="4">Amidohydrolase-like protein</fullName>
    </submittedName>
</protein>
<feature type="region of interest" description="Disordered" evidence="2">
    <location>
        <begin position="1"/>
        <end position="29"/>
    </location>
</feature>
<dbReference type="OrthoDB" id="10258955at2759"/>
<dbReference type="RefSeq" id="XP_008602592.1">
    <property type="nucleotide sequence ID" value="XM_008604370.1"/>
</dbReference>
<dbReference type="Proteomes" id="UP000002762">
    <property type="component" value="Unassembled WGS sequence"/>
</dbReference>
<feature type="domain" description="Amidohydrolase-related" evidence="3">
    <location>
        <begin position="176"/>
        <end position="535"/>
    </location>
</feature>
<dbReference type="GeneID" id="19892285"/>
<keyword evidence="5" id="KW-1185">Reference proteome</keyword>
<evidence type="ECO:0000256" key="2">
    <source>
        <dbReference type="SAM" id="MobiDB-lite"/>
    </source>
</evidence>
<gene>
    <name evidence="4" type="ORF">BBA_09273</name>
</gene>
<reference evidence="4 5" key="1">
    <citation type="journal article" date="2012" name="Sci. Rep.">
        <title>Genomic perspectives on the evolution of fungal entomopathogenicity in Beauveria bassiana.</title>
        <authorList>
            <person name="Xiao G."/>
            <person name="Ying S.H."/>
            <person name="Zheng P."/>
            <person name="Wang Z.L."/>
            <person name="Zhang S."/>
            <person name="Xie X.Q."/>
            <person name="Shang Y."/>
            <person name="St Leger R.J."/>
            <person name="Zhao G.P."/>
            <person name="Wang C."/>
            <person name="Feng M.G."/>
        </authorList>
    </citation>
    <scope>NUCLEOTIDE SEQUENCE [LARGE SCALE GENOMIC DNA]</scope>
    <source>
        <strain evidence="4 5">ARSEF 2860</strain>
    </source>
</reference>
<dbReference type="GO" id="GO:0006046">
    <property type="term" value="P:N-acetylglucosamine catabolic process"/>
    <property type="evidence" value="ECO:0007669"/>
    <property type="project" value="TreeGrafter"/>
</dbReference>
<evidence type="ECO:0000259" key="3">
    <source>
        <dbReference type="Pfam" id="PF01979"/>
    </source>
</evidence>
<keyword evidence="1 4" id="KW-0378">Hydrolase</keyword>
<dbReference type="Gene3D" id="3.20.20.140">
    <property type="entry name" value="Metal-dependent hydrolases"/>
    <property type="match status" value="2"/>
</dbReference>
<dbReference type="GO" id="GO:0008448">
    <property type="term" value="F:N-acetylglucosamine-6-phosphate deacetylase activity"/>
    <property type="evidence" value="ECO:0007669"/>
    <property type="project" value="TreeGrafter"/>
</dbReference>
<evidence type="ECO:0000313" key="4">
    <source>
        <dbReference type="EMBL" id="EJP61782.1"/>
    </source>
</evidence>
<name>J4UG93_BEAB2</name>
<dbReference type="InterPro" id="IPR011059">
    <property type="entry name" value="Metal-dep_hydrolase_composite"/>
</dbReference>
<dbReference type="AlphaFoldDB" id="J4UG93"/>
<dbReference type="PANTHER" id="PTHR11113">
    <property type="entry name" value="N-ACETYLGLUCOSAMINE-6-PHOSPHATE DEACETYLASE"/>
    <property type="match status" value="1"/>
</dbReference>